<dbReference type="EMBL" id="BMQL01000001">
    <property type="protein sequence ID" value="GGQ93450.1"/>
    <property type="molecule type" value="Genomic_DNA"/>
</dbReference>
<keyword evidence="1" id="KW-0472">Membrane</keyword>
<comment type="caution">
    <text evidence="2">The sequence shown here is derived from an EMBL/GenBank/DDBJ whole genome shotgun (WGS) entry which is preliminary data.</text>
</comment>
<organism evidence="2 3">
    <name type="scientific">Deinococcus ruber</name>
    <dbReference type="NCBI Taxonomy" id="1848197"/>
    <lineage>
        <taxon>Bacteria</taxon>
        <taxon>Thermotogati</taxon>
        <taxon>Deinococcota</taxon>
        <taxon>Deinococci</taxon>
        <taxon>Deinococcales</taxon>
        <taxon>Deinococcaceae</taxon>
        <taxon>Deinococcus</taxon>
    </lineage>
</organism>
<reference evidence="2" key="1">
    <citation type="journal article" date="2014" name="Int. J. Syst. Evol. Microbiol.">
        <title>Complete genome sequence of Corynebacterium casei LMG S-19264T (=DSM 44701T), isolated from a smear-ripened cheese.</title>
        <authorList>
            <consortium name="US DOE Joint Genome Institute (JGI-PGF)"/>
            <person name="Walter F."/>
            <person name="Albersmeier A."/>
            <person name="Kalinowski J."/>
            <person name="Ruckert C."/>
        </authorList>
    </citation>
    <scope>NUCLEOTIDE SEQUENCE</scope>
    <source>
        <strain evidence="2">JCM 31311</strain>
    </source>
</reference>
<keyword evidence="1" id="KW-1133">Transmembrane helix</keyword>
<dbReference type="RefSeq" id="WP_229775792.1">
    <property type="nucleotide sequence ID" value="NZ_BMQL01000001.1"/>
</dbReference>
<keyword evidence="1" id="KW-0812">Transmembrane</keyword>
<feature type="transmembrane region" description="Helical" evidence="1">
    <location>
        <begin position="38"/>
        <end position="59"/>
    </location>
</feature>
<dbReference type="Proteomes" id="UP000603865">
    <property type="component" value="Unassembled WGS sequence"/>
</dbReference>
<feature type="transmembrane region" description="Helical" evidence="1">
    <location>
        <begin position="96"/>
        <end position="114"/>
    </location>
</feature>
<keyword evidence="3" id="KW-1185">Reference proteome</keyword>
<protein>
    <submittedName>
        <fullName evidence="2">Uncharacterized protein</fullName>
    </submittedName>
</protein>
<dbReference type="AlphaFoldDB" id="A0A918BWE7"/>
<reference evidence="2" key="2">
    <citation type="submission" date="2020-09" db="EMBL/GenBank/DDBJ databases">
        <authorList>
            <person name="Sun Q."/>
            <person name="Ohkuma M."/>
        </authorList>
    </citation>
    <scope>NUCLEOTIDE SEQUENCE</scope>
    <source>
        <strain evidence="2">JCM 31311</strain>
    </source>
</reference>
<evidence type="ECO:0000256" key="1">
    <source>
        <dbReference type="SAM" id="Phobius"/>
    </source>
</evidence>
<feature type="transmembrane region" description="Helical" evidence="1">
    <location>
        <begin position="66"/>
        <end position="84"/>
    </location>
</feature>
<accession>A0A918BWE7</accession>
<proteinExistence type="predicted"/>
<sequence length="122" mass="12470">MSAVALRVVFGLNALLFLPAGVVIYVLPSTVLGVSPLWLARVAGAIITAWGLTLAANALRPSGPGVVGQVAGNLLIVATLIPAALRSGLPSALQTLLYGVSAVLLVLAVLALLLPHERRVHL</sequence>
<evidence type="ECO:0000313" key="3">
    <source>
        <dbReference type="Proteomes" id="UP000603865"/>
    </source>
</evidence>
<feature type="transmembrane region" description="Helical" evidence="1">
    <location>
        <begin position="7"/>
        <end position="26"/>
    </location>
</feature>
<name>A0A918BWE7_9DEIO</name>
<evidence type="ECO:0000313" key="2">
    <source>
        <dbReference type="EMBL" id="GGQ93450.1"/>
    </source>
</evidence>
<gene>
    <name evidence="2" type="ORF">GCM10008957_01810</name>
</gene>